<dbReference type="Gene3D" id="3.30.420.10">
    <property type="entry name" value="Ribonuclease H-like superfamily/Ribonuclease H"/>
    <property type="match status" value="1"/>
</dbReference>
<evidence type="ECO:0000313" key="3">
    <source>
        <dbReference type="Proteomes" id="UP001549921"/>
    </source>
</evidence>
<gene>
    <name evidence="2" type="ORF">ABMA28_007535</name>
</gene>
<evidence type="ECO:0000259" key="1">
    <source>
        <dbReference type="Pfam" id="PF16087"/>
    </source>
</evidence>
<protein>
    <recommendedName>
        <fullName evidence="1">DUF4817 domain-containing protein</fullName>
    </recommendedName>
</protein>
<dbReference type="PANTHER" id="PTHR47326">
    <property type="entry name" value="TRANSPOSABLE ELEMENT TC3 TRANSPOSASE-LIKE PROTEIN"/>
    <property type="match status" value="1"/>
</dbReference>
<feature type="domain" description="DUF4817" evidence="1">
    <location>
        <begin position="9"/>
        <end position="46"/>
    </location>
</feature>
<comment type="caution">
    <text evidence="2">The sequence shown here is derived from an EMBL/GenBank/DDBJ whole genome shotgun (WGS) entry which is preliminary data.</text>
</comment>
<dbReference type="AlphaFoldDB" id="A0ABD0SHW5"/>
<dbReference type="InterPro" id="IPR036397">
    <property type="entry name" value="RNaseH_sf"/>
</dbReference>
<accession>A0ABD0SHW5</accession>
<dbReference type="InterPro" id="IPR032135">
    <property type="entry name" value="DUF4817"/>
</dbReference>
<name>A0ABD0SHW5_LOXSC</name>
<dbReference type="PANTHER" id="PTHR47326:SF1">
    <property type="entry name" value="HTH PSQ-TYPE DOMAIN-CONTAINING PROTEIN"/>
    <property type="match status" value="1"/>
</dbReference>
<dbReference type="EMBL" id="JBEDNZ010000020">
    <property type="protein sequence ID" value="KAL0819430.1"/>
    <property type="molecule type" value="Genomic_DNA"/>
</dbReference>
<evidence type="ECO:0000313" key="2">
    <source>
        <dbReference type="EMBL" id="KAL0819430.1"/>
    </source>
</evidence>
<dbReference type="Pfam" id="PF16087">
    <property type="entry name" value="DUF4817"/>
    <property type="match status" value="1"/>
</dbReference>
<reference evidence="2 3" key="1">
    <citation type="submission" date="2024-06" db="EMBL/GenBank/DDBJ databases">
        <title>A chromosome-level genome assembly of beet webworm, Loxostege sticticalis.</title>
        <authorList>
            <person name="Zhang Y."/>
        </authorList>
    </citation>
    <scope>NUCLEOTIDE SEQUENCE [LARGE SCALE GENOMIC DNA]</scope>
    <source>
        <strain evidence="2">AQ028</strain>
        <tissue evidence="2">Male pupae</tissue>
    </source>
</reference>
<dbReference type="Proteomes" id="UP001549921">
    <property type="component" value="Unassembled WGS sequence"/>
</dbReference>
<proteinExistence type="predicted"/>
<sequence>MAYQYSNREYALMVRAYIMSGENVAAGLRLYRELYPNERQPSHETMLGAWQRLLDHGQFRTPSHAQGRSGTSYSQELYDDVVQYFEEDPRRSTREGARHFQVSQYCIWKIISSEMHPFHYRKVQELSDSDRQPRVSFCEWVLANPNANILFTDESLFTRIGIFNSHNEHYWSYVNPKLSKRHSYQHRFSLNVWAGVFNDTIIGPYFIEGRLNGESYLRILQEMLPTIMDEVPLAYLHSLYFQHDGAPPHYHSAVRAYLNGEFGARWIGRGGPVPWPARSPDLTPVDFYLWSEIKRRVFVSEPTSVGDLRNRIIAAFEDVRAQRNVLISLKNNLRKRARLCIAERGGHFEKILQYV</sequence>
<organism evidence="2 3">
    <name type="scientific">Loxostege sticticalis</name>
    <name type="common">Beet webworm moth</name>
    <dbReference type="NCBI Taxonomy" id="481309"/>
    <lineage>
        <taxon>Eukaryota</taxon>
        <taxon>Metazoa</taxon>
        <taxon>Ecdysozoa</taxon>
        <taxon>Arthropoda</taxon>
        <taxon>Hexapoda</taxon>
        <taxon>Insecta</taxon>
        <taxon>Pterygota</taxon>
        <taxon>Neoptera</taxon>
        <taxon>Endopterygota</taxon>
        <taxon>Lepidoptera</taxon>
        <taxon>Glossata</taxon>
        <taxon>Ditrysia</taxon>
        <taxon>Pyraloidea</taxon>
        <taxon>Crambidae</taxon>
        <taxon>Pyraustinae</taxon>
        <taxon>Loxostege</taxon>
    </lineage>
</organism>